<dbReference type="NCBIfam" id="NF045760">
    <property type="entry name" value="YtpR"/>
    <property type="match status" value="1"/>
</dbReference>
<comment type="subunit">
    <text evidence="3 15">Tetramer of two alpha and two beta subunits.</text>
</comment>
<keyword evidence="9 15" id="KW-0067">ATP-binding</keyword>
<dbReference type="Pfam" id="PF03483">
    <property type="entry name" value="B3_4"/>
    <property type="match status" value="1"/>
</dbReference>
<evidence type="ECO:0000256" key="16">
    <source>
        <dbReference type="PROSITE-ProRule" id="PRU00209"/>
    </source>
</evidence>
<accession>A0A428N189</accession>
<keyword evidence="13 15" id="KW-0030">Aminoacyl-tRNA synthetase</keyword>
<dbReference type="GO" id="GO:0009328">
    <property type="term" value="C:phenylalanine-tRNA ligase complex"/>
    <property type="evidence" value="ECO:0007669"/>
    <property type="project" value="TreeGrafter"/>
</dbReference>
<dbReference type="SMART" id="SM00873">
    <property type="entry name" value="B3_4"/>
    <property type="match status" value="1"/>
</dbReference>
<keyword evidence="10 15" id="KW-0460">Magnesium</keyword>
<dbReference type="SUPFAM" id="SSF55681">
    <property type="entry name" value="Class II aaRS and biotin synthetases"/>
    <property type="match status" value="1"/>
</dbReference>
<comment type="cofactor">
    <cofactor evidence="15">
        <name>Mg(2+)</name>
        <dbReference type="ChEBI" id="CHEBI:18420"/>
    </cofactor>
    <text evidence="15">Binds 2 magnesium ions per tetramer.</text>
</comment>
<evidence type="ECO:0000256" key="7">
    <source>
        <dbReference type="ARBA" id="ARBA00022723"/>
    </source>
</evidence>
<dbReference type="PANTHER" id="PTHR10947:SF0">
    <property type="entry name" value="PHENYLALANINE--TRNA LIGASE BETA SUBUNIT"/>
    <property type="match status" value="1"/>
</dbReference>
<dbReference type="AlphaFoldDB" id="A0A428N189"/>
<feature type="binding site" evidence="15">
    <location>
        <position position="470"/>
    </location>
    <ligand>
        <name>Mg(2+)</name>
        <dbReference type="ChEBI" id="CHEBI:18420"/>
        <note>shared with alpha subunit</note>
    </ligand>
</feature>
<dbReference type="InterPro" id="IPR012340">
    <property type="entry name" value="NA-bd_OB-fold"/>
</dbReference>
<evidence type="ECO:0000313" key="20">
    <source>
        <dbReference type="EMBL" id="RSL32211.1"/>
    </source>
</evidence>
<evidence type="ECO:0000256" key="8">
    <source>
        <dbReference type="ARBA" id="ARBA00022741"/>
    </source>
</evidence>
<dbReference type="OrthoDB" id="9805455at2"/>
<dbReference type="InterPro" id="IPR041616">
    <property type="entry name" value="PheRS_beta_core"/>
</dbReference>
<dbReference type="FunFam" id="3.30.70.380:FF:000001">
    <property type="entry name" value="Phenylalanine--tRNA ligase beta subunit"/>
    <property type="match status" value="1"/>
</dbReference>
<dbReference type="InterPro" id="IPR045864">
    <property type="entry name" value="aa-tRNA-synth_II/BPL/LPL"/>
</dbReference>
<evidence type="ECO:0000259" key="19">
    <source>
        <dbReference type="PROSITE" id="PS51483"/>
    </source>
</evidence>
<dbReference type="CDD" id="cd02796">
    <property type="entry name" value="tRNA_bind_bactPheRS"/>
    <property type="match status" value="1"/>
</dbReference>
<dbReference type="GO" id="GO:0000049">
    <property type="term" value="F:tRNA binding"/>
    <property type="evidence" value="ECO:0007669"/>
    <property type="project" value="UniProtKB-UniRule"/>
</dbReference>
<dbReference type="FunFam" id="2.40.50.140:FF:000045">
    <property type="entry name" value="Phenylalanine--tRNA ligase beta subunit"/>
    <property type="match status" value="1"/>
</dbReference>
<dbReference type="NCBIfam" id="TIGR00472">
    <property type="entry name" value="pheT_bact"/>
    <property type="match status" value="1"/>
</dbReference>
<dbReference type="Gene3D" id="3.30.930.10">
    <property type="entry name" value="Bira Bifunctional Protein, Domain 2"/>
    <property type="match status" value="1"/>
</dbReference>
<dbReference type="SMART" id="SM00896">
    <property type="entry name" value="FDX-ACB"/>
    <property type="match status" value="1"/>
</dbReference>
<dbReference type="GO" id="GO:0004826">
    <property type="term" value="F:phenylalanine-tRNA ligase activity"/>
    <property type="evidence" value="ECO:0007669"/>
    <property type="project" value="UniProtKB-UniRule"/>
</dbReference>
<dbReference type="PANTHER" id="PTHR10947">
    <property type="entry name" value="PHENYLALANYL-TRNA SYNTHETASE BETA CHAIN AND LEUCINE-RICH REPEAT-CONTAINING PROTEIN 47"/>
    <property type="match status" value="1"/>
</dbReference>
<dbReference type="InterPro" id="IPR005146">
    <property type="entry name" value="B3/B4_tRNA-bd"/>
</dbReference>
<feature type="binding site" evidence="15">
    <location>
        <position position="461"/>
    </location>
    <ligand>
        <name>Mg(2+)</name>
        <dbReference type="ChEBI" id="CHEBI:18420"/>
        <note>shared with alpha subunit</note>
    </ligand>
</feature>
<dbReference type="SUPFAM" id="SSF50249">
    <property type="entry name" value="Nucleic acid-binding proteins"/>
    <property type="match status" value="1"/>
</dbReference>
<dbReference type="GO" id="GO:0140096">
    <property type="term" value="F:catalytic activity, acting on a protein"/>
    <property type="evidence" value="ECO:0007669"/>
    <property type="project" value="UniProtKB-ARBA"/>
</dbReference>
<dbReference type="InterPro" id="IPR005121">
    <property type="entry name" value="Fdx_antiC-bd"/>
</dbReference>
<dbReference type="FunFam" id="3.30.56.10:FF:000002">
    <property type="entry name" value="Phenylalanine--tRNA ligase beta subunit"/>
    <property type="match status" value="1"/>
</dbReference>
<keyword evidence="4 15" id="KW-0963">Cytoplasm</keyword>
<evidence type="ECO:0000256" key="14">
    <source>
        <dbReference type="ARBA" id="ARBA00049255"/>
    </source>
</evidence>
<dbReference type="Gene3D" id="3.30.70.380">
    <property type="entry name" value="Ferrodoxin-fold anticodon-binding domain"/>
    <property type="match status" value="1"/>
</dbReference>
<dbReference type="Gene3D" id="2.40.50.140">
    <property type="entry name" value="Nucleic acid-binding proteins"/>
    <property type="match status" value="1"/>
</dbReference>
<dbReference type="SUPFAM" id="SSF56037">
    <property type="entry name" value="PheT/TilS domain"/>
    <property type="match status" value="1"/>
</dbReference>
<organism evidence="20 21">
    <name type="scientific">Salibacterium salarium</name>
    <dbReference type="NCBI Taxonomy" id="284579"/>
    <lineage>
        <taxon>Bacteria</taxon>
        <taxon>Bacillati</taxon>
        <taxon>Bacillota</taxon>
        <taxon>Bacilli</taxon>
        <taxon>Bacillales</taxon>
        <taxon>Bacillaceae</taxon>
    </lineage>
</organism>
<keyword evidence="21" id="KW-1185">Reference proteome</keyword>
<dbReference type="EMBL" id="RBVX01000016">
    <property type="protein sequence ID" value="RSL32211.1"/>
    <property type="molecule type" value="Genomic_DNA"/>
</dbReference>
<dbReference type="InterPro" id="IPR005147">
    <property type="entry name" value="tRNA_synthase_B5-dom"/>
</dbReference>
<dbReference type="Proteomes" id="UP000275076">
    <property type="component" value="Unassembled WGS sequence"/>
</dbReference>
<dbReference type="InterPro" id="IPR004532">
    <property type="entry name" value="Phe-tRNA-ligase_IIc_bsu_bact"/>
</dbReference>
<proteinExistence type="inferred from homology"/>
<feature type="binding site" evidence="15">
    <location>
        <position position="471"/>
    </location>
    <ligand>
        <name>Mg(2+)</name>
        <dbReference type="ChEBI" id="CHEBI:18420"/>
        <note>shared with alpha subunit</note>
    </ligand>
</feature>
<keyword evidence="6 15" id="KW-0436">Ligase</keyword>
<dbReference type="RefSeq" id="WP_125556937.1">
    <property type="nucleotide sequence ID" value="NZ_RBVX01000016.1"/>
</dbReference>
<dbReference type="PROSITE" id="PS51447">
    <property type="entry name" value="FDX_ACB"/>
    <property type="match status" value="1"/>
</dbReference>
<dbReference type="InterPro" id="IPR009061">
    <property type="entry name" value="DNA-bd_dom_put_sf"/>
</dbReference>
<evidence type="ECO:0000259" key="17">
    <source>
        <dbReference type="PROSITE" id="PS50886"/>
    </source>
</evidence>
<comment type="catalytic activity">
    <reaction evidence="14 15">
        <text>tRNA(Phe) + L-phenylalanine + ATP = L-phenylalanyl-tRNA(Phe) + AMP + diphosphate + H(+)</text>
        <dbReference type="Rhea" id="RHEA:19413"/>
        <dbReference type="Rhea" id="RHEA-COMP:9668"/>
        <dbReference type="Rhea" id="RHEA-COMP:9699"/>
        <dbReference type="ChEBI" id="CHEBI:15378"/>
        <dbReference type="ChEBI" id="CHEBI:30616"/>
        <dbReference type="ChEBI" id="CHEBI:33019"/>
        <dbReference type="ChEBI" id="CHEBI:58095"/>
        <dbReference type="ChEBI" id="CHEBI:78442"/>
        <dbReference type="ChEBI" id="CHEBI:78531"/>
        <dbReference type="ChEBI" id="CHEBI:456215"/>
        <dbReference type="EC" id="6.1.1.20"/>
    </reaction>
</comment>
<evidence type="ECO:0000256" key="10">
    <source>
        <dbReference type="ARBA" id="ARBA00022842"/>
    </source>
</evidence>
<comment type="subcellular location">
    <subcellularLocation>
        <location evidence="1 15">Cytoplasm</location>
    </subcellularLocation>
</comment>
<dbReference type="Pfam" id="PF03147">
    <property type="entry name" value="FDX-ACB"/>
    <property type="match status" value="1"/>
</dbReference>
<keyword evidence="5 16" id="KW-0820">tRNA-binding</keyword>
<evidence type="ECO:0000313" key="21">
    <source>
        <dbReference type="Proteomes" id="UP000275076"/>
    </source>
</evidence>
<dbReference type="EC" id="6.1.1.20" evidence="15"/>
<dbReference type="GO" id="GO:0005524">
    <property type="term" value="F:ATP binding"/>
    <property type="evidence" value="ECO:0007669"/>
    <property type="project" value="UniProtKB-UniRule"/>
</dbReference>
<dbReference type="Pfam" id="PF03484">
    <property type="entry name" value="B5"/>
    <property type="match status" value="1"/>
</dbReference>
<dbReference type="FunFam" id="3.30.930.10:FF:000022">
    <property type="entry name" value="Phenylalanine--tRNA ligase beta subunit"/>
    <property type="match status" value="1"/>
</dbReference>
<dbReference type="GO" id="GO:0016740">
    <property type="term" value="F:transferase activity"/>
    <property type="evidence" value="ECO:0007669"/>
    <property type="project" value="UniProtKB-ARBA"/>
</dbReference>
<gene>
    <name evidence="15" type="primary">pheT</name>
    <name evidence="20" type="ORF">D7Z54_16260</name>
</gene>
<dbReference type="InterPro" id="IPR033714">
    <property type="entry name" value="tRNA_bind_bactPheRS"/>
</dbReference>
<dbReference type="HAMAP" id="MF_00283">
    <property type="entry name" value="Phe_tRNA_synth_beta1"/>
    <property type="match status" value="1"/>
</dbReference>
<sequence length="806" mass="89446">MLVSYQWLKDYVDIKDLSVEETAERLTRGGVEVDMLHPRSEGINNVVVGYVESCERHPDADKLNVCQVNTGEQTAPIVCGAPNVKAGQKVAVAKPGAVLPGGMKIEKTELRGQTSEGMICSLQELGIEQKLVAKEFMDGIYVFSDEAAIGSDAVAELSLRDTVLELDLTPNRPDCLSILGVAYEMAALLDRDVQHPSVTHGQAAEYAKDYVSVQVEAPNDNPYYGAKVIRNISVGPSPQWMQNRLTAAGIRPINNVVDITNYVLMEYGQPLHAFDLDKFGSSDIVVRRANVDEQMTTLDEEVRTLTNEHLVITNGEEPVALAGVMGGSYSEVQDDTTTVLLEAAYFQPARVRKASKDIGIRSESSIRFEKGIDSGRVEEAAERAAKLLERYAGGDVLEGTVEVDHRPAEKPMITTSSAQLNKLLGMDLKEDDILSIFRRLRLEARRDKNHIIVDVPTRRPDLEMEVDLAEEVARLYGYDNIPTTLPAGTTTPGSLSPVQQKRRKIRRYLEGSGLHEAITYTLTSSNRSNRLQLQDVPGTVDVSMPMSEDRSKMRTSLLPHLLDTVQYNRNRQLNDVAVFELGSIFIGEKESLSKQPHEKQVLAGAIAGMWDVQLWQGEKKKTDFFIVKGVLEGLFEEIGLADHIQFHRSNHTELHPGRSADVYLNGQTIGFIGQTHPMVEKEWGIKETYVFQLDVDALLAFTANELFYETIPRYPSITRDIALVVGEEVAAGDVQQVIINAGGDLLHRVSLFDVYQGENLSDGQKSLAFSLVYLDPERTLTDEEVSKTHDNVLTQLQEQVNASLRQ</sequence>
<protein>
    <recommendedName>
        <fullName evidence="15">Phenylalanine--tRNA ligase beta subunit</fullName>
        <ecNumber evidence="15">6.1.1.20</ecNumber>
    </recommendedName>
    <alternativeName>
        <fullName evidence="15">Phenylalanyl-tRNA synthetase beta subunit</fullName>
        <shortName evidence="15">PheRS</shortName>
    </alternativeName>
</protein>
<dbReference type="InterPro" id="IPR045060">
    <property type="entry name" value="Phe-tRNA-ligase_IIc_bsu"/>
</dbReference>
<dbReference type="Pfam" id="PF01588">
    <property type="entry name" value="tRNA_bind"/>
    <property type="match status" value="1"/>
</dbReference>
<comment type="similarity">
    <text evidence="2 15">Belongs to the phenylalanyl-tRNA synthetase beta subunit family. Type 1 subfamily.</text>
</comment>
<comment type="caution">
    <text evidence="20">The sequence shown here is derived from an EMBL/GenBank/DDBJ whole genome shotgun (WGS) entry which is preliminary data.</text>
</comment>
<dbReference type="GO" id="GO:0000287">
    <property type="term" value="F:magnesium ion binding"/>
    <property type="evidence" value="ECO:0007669"/>
    <property type="project" value="UniProtKB-UniRule"/>
</dbReference>
<name>A0A428N189_9BACI</name>
<dbReference type="CDD" id="cd00769">
    <property type="entry name" value="PheRS_beta_core"/>
    <property type="match status" value="1"/>
</dbReference>
<feature type="binding site" evidence="15">
    <location>
        <position position="467"/>
    </location>
    <ligand>
        <name>Mg(2+)</name>
        <dbReference type="ChEBI" id="CHEBI:18420"/>
        <note>shared with alpha subunit</note>
    </ligand>
</feature>
<dbReference type="GO" id="GO:0006432">
    <property type="term" value="P:phenylalanyl-tRNA aminoacylation"/>
    <property type="evidence" value="ECO:0007669"/>
    <property type="project" value="UniProtKB-UniRule"/>
</dbReference>
<dbReference type="InterPro" id="IPR002547">
    <property type="entry name" value="tRNA-bd_dom"/>
</dbReference>
<keyword evidence="7 15" id="KW-0479">Metal-binding</keyword>
<evidence type="ECO:0000256" key="11">
    <source>
        <dbReference type="ARBA" id="ARBA00022884"/>
    </source>
</evidence>
<evidence type="ECO:0000256" key="15">
    <source>
        <dbReference type="HAMAP-Rule" id="MF_00283"/>
    </source>
</evidence>
<feature type="domain" description="B5" evidence="19">
    <location>
        <begin position="408"/>
        <end position="483"/>
    </location>
</feature>
<evidence type="ECO:0000256" key="5">
    <source>
        <dbReference type="ARBA" id="ARBA00022555"/>
    </source>
</evidence>
<keyword evidence="11 16" id="KW-0694">RNA-binding</keyword>
<dbReference type="PROSITE" id="PS51483">
    <property type="entry name" value="B5"/>
    <property type="match status" value="1"/>
</dbReference>
<evidence type="ECO:0000256" key="13">
    <source>
        <dbReference type="ARBA" id="ARBA00023146"/>
    </source>
</evidence>
<evidence type="ECO:0000256" key="12">
    <source>
        <dbReference type="ARBA" id="ARBA00022917"/>
    </source>
</evidence>
<dbReference type="SUPFAM" id="SSF54991">
    <property type="entry name" value="Anticodon-binding domain of PheRS"/>
    <property type="match status" value="1"/>
</dbReference>
<keyword evidence="12 15" id="KW-0648">Protein biosynthesis</keyword>
<dbReference type="FunFam" id="3.50.40.10:FF:000001">
    <property type="entry name" value="Phenylalanine--tRNA ligase beta subunit"/>
    <property type="match status" value="1"/>
</dbReference>
<dbReference type="PROSITE" id="PS50886">
    <property type="entry name" value="TRBD"/>
    <property type="match status" value="1"/>
</dbReference>
<dbReference type="Pfam" id="PF17759">
    <property type="entry name" value="tRNA_synthFbeta"/>
    <property type="match status" value="1"/>
</dbReference>
<dbReference type="SUPFAM" id="SSF46955">
    <property type="entry name" value="Putative DNA-binding domain"/>
    <property type="match status" value="1"/>
</dbReference>
<dbReference type="InterPro" id="IPR020825">
    <property type="entry name" value="Phe-tRNA_synthase-like_B3/B4"/>
</dbReference>
<dbReference type="Gene3D" id="3.50.40.10">
    <property type="entry name" value="Phenylalanyl-trna Synthetase, Chain B, domain 3"/>
    <property type="match status" value="1"/>
</dbReference>
<feature type="domain" description="FDX-ACB" evidence="18">
    <location>
        <begin position="712"/>
        <end position="805"/>
    </location>
</feature>
<evidence type="ECO:0000256" key="2">
    <source>
        <dbReference type="ARBA" id="ARBA00008653"/>
    </source>
</evidence>
<dbReference type="Gene3D" id="3.30.56.10">
    <property type="match status" value="2"/>
</dbReference>
<evidence type="ECO:0000259" key="18">
    <source>
        <dbReference type="PROSITE" id="PS51447"/>
    </source>
</evidence>
<evidence type="ECO:0000256" key="9">
    <source>
        <dbReference type="ARBA" id="ARBA00022840"/>
    </source>
</evidence>
<evidence type="ECO:0000256" key="4">
    <source>
        <dbReference type="ARBA" id="ARBA00022490"/>
    </source>
</evidence>
<dbReference type="SMART" id="SM00874">
    <property type="entry name" value="B5"/>
    <property type="match status" value="1"/>
</dbReference>
<dbReference type="InterPro" id="IPR036690">
    <property type="entry name" value="Fdx_antiC-bd_sf"/>
</dbReference>
<keyword evidence="8 15" id="KW-0547">Nucleotide-binding</keyword>
<reference evidence="20 21" key="1">
    <citation type="submission" date="2018-10" db="EMBL/GenBank/DDBJ databases">
        <title>Draft genome sequence of Bacillus salarius IM0101, isolated from a hypersaline soil in Inner Mongolia, China.</title>
        <authorList>
            <person name="Yamprayoonswat W."/>
            <person name="Boonvisut S."/>
            <person name="Jumpathong W."/>
            <person name="Sittihan S."/>
            <person name="Ruangsuj P."/>
            <person name="Wanthongcharoen S."/>
            <person name="Thongpramul N."/>
            <person name="Pimmason S."/>
            <person name="Yu B."/>
            <person name="Yasawong M."/>
        </authorList>
    </citation>
    <scope>NUCLEOTIDE SEQUENCE [LARGE SCALE GENOMIC DNA]</scope>
    <source>
        <strain evidence="20 21">IM0101</strain>
    </source>
</reference>
<evidence type="ECO:0000256" key="1">
    <source>
        <dbReference type="ARBA" id="ARBA00004496"/>
    </source>
</evidence>
<feature type="domain" description="TRNA-binding" evidence="17">
    <location>
        <begin position="40"/>
        <end position="154"/>
    </location>
</feature>
<evidence type="ECO:0000256" key="6">
    <source>
        <dbReference type="ARBA" id="ARBA00022598"/>
    </source>
</evidence>
<evidence type="ECO:0000256" key="3">
    <source>
        <dbReference type="ARBA" id="ARBA00011209"/>
    </source>
</evidence>